<evidence type="ECO:0000313" key="2">
    <source>
        <dbReference type="Proteomes" id="UP000663838"/>
    </source>
</evidence>
<evidence type="ECO:0008006" key="3">
    <source>
        <dbReference type="Google" id="ProtNLM"/>
    </source>
</evidence>
<accession>A0A820SVR8</accession>
<proteinExistence type="predicted"/>
<evidence type="ECO:0000313" key="1">
    <source>
        <dbReference type="EMBL" id="CAF4459837.1"/>
    </source>
</evidence>
<organism evidence="1 2">
    <name type="scientific">Rotaria socialis</name>
    <dbReference type="NCBI Taxonomy" id="392032"/>
    <lineage>
        <taxon>Eukaryota</taxon>
        <taxon>Metazoa</taxon>
        <taxon>Spiralia</taxon>
        <taxon>Gnathifera</taxon>
        <taxon>Rotifera</taxon>
        <taxon>Eurotatoria</taxon>
        <taxon>Bdelloidea</taxon>
        <taxon>Philodinida</taxon>
        <taxon>Philodinidae</taxon>
        <taxon>Rotaria</taxon>
    </lineage>
</organism>
<dbReference type="SUPFAM" id="SSF56235">
    <property type="entry name" value="N-terminal nucleophile aminohydrolases (Ntn hydrolases)"/>
    <property type="match status" value="1"/>
</dbReference>
<dbReference type="InterPro" id="IPR052896">
    <property type="entry name" value="GGT-like_enzyme"/>
</dbReference>
<dbReference type="Proteomes" id="UP000663838">
    <property type="component" value="Unassembled WGS sequence"/>
</dbReference>
<dbReference type="AlphaFoldDB" id="A0A820SVR8"/>
<name>A0A820SVR8_9BILA</name>
<sequence>MTVTYLGGLPNINFHHINNQQKCRGNKRKRLINIPSVRTFKTHQSFSKTLKKVNSSLPKCDNKKNVIVQHLAQKFWLLSKSKHQRTSLKLADKLKDDVHNFYVRNDISYQLPGKRDVVVAKEDDGSKITYQKRILLNSLRENYEFFKEENKNVNLSRSSFAELRPVFVIPKAALAHRNCLCLYHENICLLLKSLDKYVGGNYCSSLETFTNSLVEEQVSNGSAKITWSQWMNECGRAEKKEFSGTVDEAVLLLKSRVECLLFHVYIKREQSRYFEKLKTEVTDEKVVLQVDFAENFSMKEQDEIQQAHWNSKSLSIFTAFVWSKTENFSFSLPSSDVTHDTFVVNSALEIILNHVESVLPNVTEINCFSDGAASQFKQRYHFRNLTSIANERNIDLRWNFFATSHGKGVVDGIVGVVKRLVWSAILAGDVCRSVEDFIKLARKKTDKIIVTEIKIDEIQKSKIKLENIFKTAKSVPEPQKMHYVKVVNENELEVFIIATTFTFRRRKMANNEYIKFNNDLNLNFKSRRSVVYGTHCIVSSSQPLACQAGLEILRKGGNAADAAVATAATLNVTEPCSCGIGGDCFVLYYNNQTKKISSLNGSGRSPKNLTLDKLRQMGIREKHIPFNNLNAVTVPGAVDAFIETIKLFGSGNLTLNEIFNPAIRLAEEGYPVSEITAHSWALSEQSIKQASDNGNDMLRNGKAPKAGQIMTMPKLAKTLREIADKGRDGFYKGPIAEAIVELIQSKGGLMTLEDLSEHRSTPVEPISISYSLNNNQRIRIWECPPNGQGLVALMAIGILEQIQKQNKIPSLENVEHNSAEYLHILIESLRLAFSDGSYFVSDPDFEHVPVQELLSSTYLANRAENFNPISINKNLQHGKPVNSSDTVYFAVTDSQGNACSFIFSNYTGFGTAAIPNNCGFTLHSRGSNFILEEGHPNCIQPGKRPYHTIIPSMITNENGDLLACYGVMGGFMQPQGHLQVLMNMVRYHMNVQAALDAPRFCIDAPYGNSTDDNIPSEVLLEDGISEDVIEKLKSYGHHVRLVKGVHRSIFGRGQIIAKLDNDENQLVWAAGSDPRADGHATGY</sequence>
<dbReference type="InterPro" id="IPR043137">
    <property type="entry name" value="GGT_ssub_C"/>
</dbReference>
<protein>
    <recommendedName>
        <fullName evidence="3">Gamma-glutamyltranspeptidase</fullName>
    </recommendedName>
</protein>
<dbReference type="InterPro" id="IPR043138">
    <property type="entry name" value="GGT_lsub"/>
</dbReference>
<dbReference type="EMBL" id="CAJOBS010000001">
    <property type="protein sequence ID" value="CAF4459837.1"/>
    <property type="molecule type" value="Genomic_DNA"/>
</dbReference>
<dbReference type="PANTHER" id="PTHR43881:SF1">
    <property type="entry name" value="GAMMA-GLUTAMYLTRANSPEPTIDASE (AFU_ORTHOLOGUE AFUA_4G13580)"/>
    <property type="match status" value="1"/>
</dbReference>
<reference evidence="1" key="1">
    <citation type="submission" date="2021-02" db="EMBL/GenBank/DDBJ databases">
        <authorList>
            <person name="Nowell W R."/>
        </authorList>
    </citation>
    <scope>NUCLEOTIDE SEQUENCE</scope>
</reference>
<gene>
    <name evidence="1" type="ORF">TOA249_LOCUS59</name>
</gene>
<dbReference type="PRINTS" id="PR01210">
    <property type="entry name" value="GGTRANSPTASE"/>
</dbReference>
<dbReference type="PANTHER" id="PTHR43881">
    <property type="entry name" value="GAMMA-GLUTAMYLTRANSPEPTIDASE (AFU_ORTHOLOGUE AFUA_4G13580)"/>
    <property type="match status" value="1"/>
</dbReference>
<dbReference type="InterPro" id="IPR029055">
    <property type="entry name" value="Ntn_hydrolases_N"/>
</dbReference>
<dbReference type="Pfam" id="PF01019">
    <property type="entry name" value="G_glu_transpept"/>
    <property type="match status" value="1"/>
</dbReference>
<comment type="caution">
    <text evidence="1">The sequence shown here is derived from an EMBL/GenBank/DDBJ whole genome shotgun (WGS) entry which is preliminary data.</text>
</comment>
<dbReference type="Gene3D" id="1.10.246.130">
    <property type="match status" value="1"/>
</dbReference>
<dbReference type="Gene3D" id="3.60.20.40">
    <property type="match status" value="1"/>
</dbReference>